<dbReference type="GO" id="GO:0043200">
    <property type="term" value="P:response to amino acid"/>
    <property type="evidence" value="ECO:0007669"/>
    <property type="project" value="TreeGrafter"/>
</dbReference>
<dbReference type="SUPFAM" id="SSF46785">
    <property type="entry name" value="Winged helix' DNA-binding domain"/>
    <property type="match status" value="1"/>
</dbReference>
<dbReference type="GO" id="GO:0043565">
    <property type="term" value="F:sequence-specific DNA binding"/>
    <property type="evidence" value="ECO:0007669"/>
    <property type="project" value="InterPro"/>
</dbReference>
<dbReference type="PRINTS" id="PR00033">
    <property type="entry name" value="HTHASNC"/>
</dbReference>
<feature type="domain" description="HTH asnC-type" evidence="4">
    <location>
        <begin position="5"/>
        <end position="68"/>
    </location>
</feature>
<dbReference type="GO" id="GO:0006813">
    <property type="term" value="P:potassium ion transport"/>
    <property type="evidence" value="ECO:0007669"/>
    <property type="project" value="InterPro"/>
</dbReference>
<comment type="caution">
    <text evidence="6">The sequence shown here is derived from an EMBL/GenBank/DDBJ whole genome shotgun (WGS) entry which is preliminary data.</text>
</comment>
<dbReference type="CDD" id="cd00090">
    <property type="entry name" value="HTH_ARSR"/>
    <property type="match status" value="1"/>
</dbReference>
<dbReference type="Proteomes" id="UP000766550">
    <property type="component" value="Unassembled WGS sequence"/>
</dbReference>
<dbReference type="InterPro" id="IPR000485">
    <property type="entry name" value="AsnC-type_HTH_dom"/>
</dbReference>
<evidence type="ECO:0000256" key="1">
    <source>
        <dbReference type="ARBA" id="ARBA00023015"/>
    </source>
</evidence>
<name>A0A8J7YBG1_9EURY</name>
<dbReference type="Gene3D" id="3.30.70.1450">
    <property type="entry name" value="Regulator of K+ conductance, C-terminal domain"/>
    <property type="match status" value="1"/>
</dbReference>
<dbReference type="InterPro" id="IPR011991">
    <property type="entry name" value="ArsR-like_HTH"/>
</dbReference>
<dbReference type="RefSeq" id="WP_162317671.1">
    <property type="nucleotide sequence ID" value="NZ_JAHQXF010000002.1"/>
</dbReference>
<keyword evidence="2" id="KW-0238">DNA-binding</keyword>
<dbReference type="InterPro" id="IPR036390">
    <property type="entry name" value="WH_DNA-bd_sf"/>
</dbReference>
<evidence type="ECO:0000313" key="6">
    <source>
        <dbReference type="EMBL" id="MBV0924814.1"/>
    </source>
</evidence>
<protein>
    <submittedName>
        <fullName evidence="6">Winged helix-turn-helix transcriptional regulator</fullName>
    </submittedName>
</protein>
<dbReference type="PROSITE" id="PS51202">
    <property type="entry name" value="RCK_C"/>
    <property type="match status" value="1"/>
</dbReference>
<proteinExistence type="predicted"/>
<keyword evidence="1" id="KW-0805">Transcription regulation</keyword>
<sequence>MDYRIDEIDRRILYHLAVDARGTAAPKIAEEVDVTPATIRNRIRQLEEAGVVRGYHAQIDYEAIDGRLTMQFTCSAPVDTQSDLARDIGRVSGVVRVSELMAGQQNLLVTVVGTDTDDTARIARQLSDLGVTIDREAIVRDEAFYPYQQFGPEDGPPQTAIRDFQSVAGGAEVVEFTVSEDAEITGQTLAEANRTGLLPDEVLVVSIERGDARLTPNGDTTVEAGDVVSVFSPETFPEQLVEAFECGDEAADGTHR</sequence>
<dbReference type="Pfam" id="PF02080">
    <property type="entry name" value="TrkA_C"/>
    <property type="match status" value="1"/>
</dbReference>
<dbReference type="AlphaFoldDB" id="A0A8J7YBG1"/>
<dbReference type="EMBL" id="JAHQXF010000002">
    <property type="protein sequence ID" value="MBV0924814.1"/>
    <property type="molecule type" value="Genomic_DNA"/>
</dbReference>
<dbReference type="OrthoDB" id="6762at2157"/>
<dbReference type="InterPro" id="IPR006037">
    <property type="entry name" value="RCK_C"/>
</dbReference>
<evidence type="ECO:0000256" key="3">
    <source>
        <dbReference type="ARBA" id="ARBA00023163"/>
    </source>
</evidence>
<feature type="domain" description="RCK C-terminal" evidence="5">
    <location>
        <begin position="159"/>
        <end position="247"/>
    </location>
</feature>
<evidence type="ECO:0000313" key="7">
    <source>
        <dbReference type="Proteomes" id="UP000766550"/>
    </source>
</evidence>
<dbReference type="InterPro" id="IPR036721">
    <property type="entry name" value="RCK_C_sf"/>
</dbReference>
<gene>
    <name evidence="6" type="ORF">KTS45_11455</name>
</gene>
<accession>A0A8J7YBG1</accession>
<dbReference type="PANTHER" id="PTHR30154:SF34">
    <property type="entry name" value="TRANSCRIPTIONAL REGULATOR AZLB"/>
    <property type="match status" value="1"/>
</dbReference>
<evidence type="ECO:0000256" key="2">
    <source>
        <dbReference type="ARBA" id="ARBA00023125"/>
    </source>
</evidence>
<keyword evidence="3" id="KW-0804">Transcription</keyword>
<dbReference type="InterPro" id="IPR019888">
    <property type="entry name" value="Tscrpt_reg_AsnC-like"/>
</dbReference>
<dbReference type="SMART" id="SM00344">
    <property type="entry name" value="HTH_ASNC"/>
    <property type="match status" value="1"/>
</dbReference>
<dbReference type="PANTHER" id="PTHR30154">
    <property type="entry name" value="LEUCINE-RESPONSIVE REGULATORY PROTEIN"/>
    <property type="match status" value="1"/>
</dbReference>
<dbReference type="SUPFAM" id="SSF116726">
    <property type="entry name" value="TrkA C-terminal domain-like"/>
    <property type="match status" value="1"/>
</dbReference>
<dbReference type="GO" id="GO:0008324">
    <property type="term" value="F:monoatomic cation transmembrane transporter activity"/>
    <property type="evidence" value="ECO:0007669"/>
    <property type="project" value="InterPro"/>
</dbReference>
<evidence type="ECO:0000259" key="5">
    <source>
        <dbReference type="PROSITE" id="PS51202"/>
    </source>
</evidence>
<dbReference type="InterPro" id="IPR036388">
    <property type="entry name" value="WH-like_DNA-bd_sf"/>
</dbReference>
<dbReference type="Pfam" id="PF13412">
    <property type="entry name" value="HTH_24"/>
    <property type="match status" value="1"/>
</dbReference>
<dbReference type="PROSITE" id="PS50956">
    <property type="entry name" value="HTH_ASNC_2"/>
    <property type="match status" value="1"/>
</dbReference>
<keyword evidence="7" id="KW-1185">Reference proteome</keyword>
<evidence type="ECO:0000259" key="4">
    <source>
        <dbReference type="PROSITE" id="PS50956"/>
    </source>
</evidence>
<dbReference type="Gene3D" id="1.10.10.10">
    <property type="entry name" value="Winged helix-like DNA-binding domain superfamily/Winged helix DNA-binding domain"/>
    <property type="match status" value="1"/>
</dbReference>
<dbReference type="GO" id="GO:0005829">
    <property type="term" value="C:cytosol"/>
    <property type="evidence" value="ECO:0007669"/>
    <property type="project" value="TreeGrafter"/>
</dbReference>
<reference evidence="6 7" key="1">
    <citation type="submission" date="2021-06" db="EMBL/GenBank/DDBJ databases">
        <title>New haloarchaea isolates fom saline soil.</title>
        <authorList>
            <person name="Duran-Viseras A."/>
            <person name="Sanchez-Porro C.S."/>
            <person name="Ventosa A."/>
        </authorList>
    </citation>
    <scope>NUCLEOTIDE SEQUENCE [LARGE SCALE GENOMIC DNA]</scope>
    <source>
        <strain evidence="6 7">JCM 183640</strain>
    </source>
</reference>
<organism evidence="6 7">
    <name type="scientific">Haloarcula limicola</name>
    <dbReference type="NCBI Taxonomy" id="1429915"/>
    <lineage>
        <taxon>Archaea</taxon>
        <taxon>Methanobacteriati</taxon>
        <taxon>Methanobacteriota</taxon>
        <taxon>Stenosarchaea group</taxon>
        <taxon>Halobacteria</taxon>
        <taxon>Halobacteriales</taxon>
        <taxon>Haloarculaceae</taxon>
        <taxon>Haloarcula</taxon>
    </lineage>
</organism>